<feature type="compositionally biased region" description="Acidic residues" evidence="1">
    <location>
        <begin position="40"/>
        <end position="50"/>
    </location>
</feature>
<accession>A0A6J2UA08</accession>
<dbReference type="Proteomes" id="UP000504634">
    <property type="component" value="Unplaced"/>
</dbReference>
<protein>
    <submittedName>
        <fullName evidence="3">Uncharacterized protein LOC115631642 isoform X2</fullName>
    </submittedName>
</protein>
<evidence type="ECO:0000256" key="1">
    <source>
        <dbReference type="SAM" id="MobiDB-lite"/>
    </source>
</evidence>
<sequence length="125" mass="14593">MDKDDKPEPPVPPPILRKEVYQEESHVHHSEHAIKIETPPVEEADDEAQETDGLTKEERHQEFEEARRQHDHDMCRPSILFTDVTRDPEEELTTDEERSSFGSITNKDNHKDNSKDKQPATKKKK</sequence>
<evidence type="ECO:0000313" key="2">
    <source>
        <dbReference type="Proteomes" id="UP000504634"/>
    </source>
</evidence>
<keyword evidence="2" id="KW-1185">Reference proteome</keyword>
<evidence type="ECO:0000313" key="3">
    <source>
        <dbReference type="RefSeq" id="XP_030384313.1"/>
    </source>
</evidence>
<name>A0A6J2UA08_DROLE</name>
<proteinExistence type="predicted"/>
<gene>
    <name evidence="3" type="primary">LOC115631642</name>
</gene>
<feature type="compositionally biased region" description="Basic and acidic residues" evidence="1">
    <location>
        <begin position="53"/>
        <end position="75"/>
    </location>
</feature>
<feature type="region of interest" description="Disordered" evidence="1">
    <location>
        <begin position="22"/>
        <end position="125"/>
    </location>
</feature>
<reference evidence="3" key="1">
    <citation type="submission" date="2025-08" db="UniProtKB">
        <authorList>
            <consortium name="RefSeq"/>
        </authorList>
    </citation>
    <scope>IDENTIFICATION</scope>
    <source>
        <strain evidence="3">11010-0011.00</strain>
        <tissue evidence="3">Whole body</tissue>
    </source>
</reference>
<feature type="compositionally biased region" description="Basic and acidic residues" evidence="1">
    <location>
        <begin position="107"/>
        <end position="119"/>
    </location>
</feature>
<dbReference type="RefSeq" id="XP_030384313.1">
    <property type="nucleotide sequence ID" value="XM_030528453.1"/>
</dbReference>
<organism evidence="2 3">
    <name type="scientific">Drosophila lebanonensis</name>
    <name type="common">Fruit fly</name>
    <name type="synonym">Scaptodrosophila lebanonensis</name>
    <dbReference type="NCBI Taxonomy" id="7225"/>
    <lineage>
        <taxon>Eukaryota</taxon>
        <taxon>Metazoa</taxon>
        <taxon>Ecdysozoa</taxon>
        <taxon>Arthropoda</taxon>
        <taxon>Hexapoda</taxon>
        <taxon>Insecta</taxon>
        <taxon>Pterygota</taxon>
        <taxon>Neoptera</taxon>
        <taxon>Endopterygota</taxon>
        <taxon>Diptera</taxon>
        <taxon>Brachycera</taxon>
        <taxon>Muscomorpha</taxon>
        <taxon>Ephydroidea</taxon>
        <taxon>Drosophilidae</taxon>
        <taxon>Scaptodrosophila</taxon>
    </lineage>
</organism>
<feature type="compositionally biased region" description="Basic and acidic residues" evidence="1">
    <location>
        <begin position="22"/>
        <end position="35"/>
    </location>
</feature>
<dbReference type="GeneID" id="115631642"/>
<dbReference type="AlphaFoldDB" id="A0A6J2UA08"/>